<dbReference type="InterPro" id="IPR032716">
    <property type="entry name" value="ACC_epsilon"/>
</dbReference>
<evidence type="ECO:0000256" key="1">
    <source>
        <dbReference type="SAM" id="MobiDB-lite"/>
    </source>
</evidence>
<protein>
    <submittedName>
        <fullName evidence="2">Acyl-CoA carboxylase subunit epsilon</fullName>
    </submittedName>
</protein>
<evidence type="ECO:0000313" key="3">
    <source>
        <dbReference type="Proteomes" id="UP000262477"/>
    </source>
</evidence>
<dbReference type="OrthoDB" id="4332140at2"/>
<dbReference type="GO" id="GO:0003989">
    <property type="term" value="F:acetyl-CoA carboxylase activity"/>
    <property type="evidence" value="ECO:0007669"/>
    <property type="project" value="InterPro"/>
</dbReference>
<gene>
    <name evidence="2" type="ORF">DY245_36565</name>
</gene>
<dbReference type="Pfam" id="PF13822">
    <property type="entry name" value="ACC_epsilon"/>
    <property type="match status" value="1"/>
</dbReference>
<feature type="compositionally biased region" description="Basic and acidic residues" evidence="1">
    <location>
        <begin position="77"/>
        <end position="92"/>
    </location>
</feature>
<sequence length="111" mass="11626">MNAFTDESTATGEGTKIDESAPGGQSAPGGEALPAEGDRPAALPEFSLRIDKGHAEPEELAAITVVLCAQLASLRALADHDPGEERPVDRRDPRGHRAGRSACWSGCWTCS</sequence>
<reference evidence="2 3" key="1">
    <citation type="submission" date="2018-08" db="EMBL/GenBank/DDBJ databases">
        <title>Streptomyces NEAU-D10 sp. nov., a novel Actinomycete isolated from soil.</title>
        <authorList>
            <person name="Jin L."/>
        </authorList>
    </citation>
    <scope>NUCLEOTIDE SEQUENCE [LARGE SCALE GENOMIC DNA]</scope>
    <source>
        <strain evidence="2 3">NEAU-D10</strain>
    </source>
</reference>
<accession>A0A371PTU8</accession>
<dbReference type="AlphaFoldDB" id="A0A371PTU8"/>
<feature type="region of interest" description="Disordered" evidence="1">
    <location>
        <begin position="1"/>
        <end position="45"/>
    </location>
</feature>
<evidence type="ECO:0000313" key="2">
    <source>
        <dbReference type="EMBL" id="REK85691.1"/>
    </source>
</evidence>
<dbReference type="Proteomes" id="UP000262477">
    <property type="component" value="Unassembled WGS sequence"/>
</dbReference>
<dbReference type="EMBL" id="QUAC01000415">
    <property type="protein sequence ID" value="REK85691.1"/>
    <property type="molecule type" value="Genomic_DNA"/>
</dbReference>
<feature type="region of interest" description="Disordered" evidence="1">
    <location>
        <begin position="76"/>
        <end position="101"/>
    </location>
</feature>
<keyword evidence="3" id="KW-1185">Reference proteome</keyword>
<feature type="compositionally biased region" description="Polar residues" evidence="1">
    <location>
        <begin position="1"/>
        <end position="12"/>
    </location>
</feature>
<name>A0A371PTU8_STRIH</name>
<proteinExistence type="predicted"/>
<dbReference type="RefSeq" id="WP_128511386.1">
    <property type="nucleotide sequence ID" value="NZ_QUAC01000415.1"/>
</dbReference>
<comment type="caution">
    <text evidence="2">The sequence shown here is derived from an EMBL/GenBank/DDBJ whole genome shotgun (WGS) entry which is preliminary data.</text>
</comment>
<organism evidence="2 3">
    <name type="scientific">Streptomyces inhibens</name>
    <dbReference type="NCBI Taxonomy" id="2293571"/>
    <lineage>
        <taxon>Bacteria</taxon>
        <taxon>Bacillati</taxon>
        <taxon>Actinomycetota</taxon>
        <taxon>Actinomycetes</taxon>
        <taxon>Kitasatosporales</taxon>
        <taxon>Streptomycetaceae</taxon>
        <taxon>Streptomyces</taxon>
    </lineage>
</organism>
<dbReference type="GO" id="GO:0004658">
    <property type="term" value="F:propionyl-CoA carboxylase activity"/>
    <property type="evidence" value="ECO:0007669"/>
    <property type="project" value="InterPro"/>
</dbReference>